<dbReference type="Pfam" id="PF00535">
    <property type="entry name" value="Glycos_transf_2"/>
    <property type="match status" value="1"/>
</dbReference>
<protein>
    <submittedName>
        <fullName evidence="2">Glycosyl transferase family 2</fullName>
    </submittedName>
</protein>
<dbReference type="InterPro" id="IPR001173">
    <property type="entry name" value="Glyco_trans_2-like"/>
</dbReference>
<dbReference type="RefSeq" id="WP_012599748.1">
    <property type="nucleotide sequence ID" value="NC_011738.1"/>
</dbReference>
<gene>
    <name evidence="2" type="ordered locus">PCC7424_5784</name>
</gene>
<dbReference type="Proteomes" id="UP000002384">
    <property type="component" value="Plasmid pP742401"/>
</dbReference>
<reference evidence="3" key="1">
    <citation type="journal article" date="2011" name="MBio">
        <title>Novel metabolic attributes of the genus Cyanothece, comprising a group of unicellular nitrogen-fixing Cyanobacteria.</title>
        <authorList>
            <person name="Bandyopadhyay A."/>
            <person name="Elvitigala T."/>
            <person name="Welsh E."/>
            <person name="Stockel J."/>
            <person name="Liberton M."/>
            <person name="Min H."/>
            <person name="Sherman L.A."/>
            <person name="Pakrasi H.B."/>
        </authorList>
    </citation>
    <scope>NUCLEOTIDE SEQUENCE [LARGE SCALE GENOMIC DNA]</scope>
    <source>
        <strain evidence="3">PCC 7424</strain>
        <plasmid evidence="3">pP742401</plasmid>
    </source>
</reference>
<proteinExistence type="predicted"/>
<feature type="domain" description="Glycosyltransferase 2-like" evidence="1">
    <location>
        <begin position="12"/>
        <end position="143"/>
    </location>
</feature>
<dbReference type="SUPFAM" id="SSF53448">
    <property type="entry name" value="Nucleotide-diphospho-sugar transferases"/>
    <property type="match status" value="1"/>
</dbReference>
<name>B7KM25_GLOC7</name>
<dbReference type="PANTHER" id="PTHR43685">
    <property type="entry name" value="GLYCOSYLTRANSFERASE"/>
    <property type="match status" value="1"/>
</dbReference>
<evidence type="ECO:0000259" key="1">
    <source>
        <dbReference type="Pfam" id="PF00535"/>
    </source>
</evidence>
<dbReference type="CDD" id="cd00761">
    <property type="entry name" value="Glyco_tranf_GTA_type"/>
    <property type="match status" value="1"/>
</dbReference>
<dbReference type="OrthoDB" id="9813495at2"/>
<dbReference type="InterPro" id="IPR050834">
    <property type="entry name" value="Glycosyltransf_2"/>
</dbReference>
<keyword evidence="3" id="KW-1185">Reference proteome</keyword>
<accession>B7KM25</accession>
<evidence type="ECO:0000313" key="2">
    <source>
        <dbReference type="EMBL" id="ACK73847.1"/>
    </source>
</evidence>
<dbReference type="CAZy" id="GT2">
    <property type="family name" value="Glycosyltransferase Family 2"/>
</dbReference>
<dbReference type="AlphaFoldDB" id="B7KM25"/>
<geneLocation type="plasmid" evidence="2 3">
    <name>pP742401</name>
</geneLocation>
<dbReference type="GO" id="GO:0016740">
    <property type="term" value="F:transferase activity"/>
    <property type="evidence" value="ECO:0007669"/>
    <property type="project" value="UniProtKB-KW"/>
</dbReference>
<keyword evidence="2" id="KW-0808">Transferase</keyword>
<sequence>MTLNQKLTHCVSIGITTKNRWQDLQTTLTKIAEFGLEELPILIFDDGSDQPCSFDLSVLPFKDISLKRFTESKGLITRRNQLAQAIQTKYYLSLDDDSYPVSGSLQNAVEFAESRLDLLCLSFPIYNPILGHYQNHSLQQQPYQVRFFVGCGHLLHRENFLQLKGYREELIHQGEEMEIAARAFQEGYYCYHFPNFEIHHTNSNISRNWWRMDFYGSRNQVLWNDWYVPSQLELIKQSRTFVSRVSQSFKVRRIGSIQGEMIGIRETYTYKNYRQKMSLELFKRWEGLPRS</sequence>
<dbReference type="eggNOG" id="COG1216">
    <property type="taxonomic scope" value="Bacteria"/>
</dbReference>
<dbReference type="EMBL" id="CP001292">
    <property type="protein sequence ID" value="ACK73847.1"/>
    <property type="molecule type" value="Genomic_DNA"/>
</dbReference>
<dbReference type="KEGG" id="cyc:PCC7424_5784"/>
<evidence type="ECO:0000313" key="3">
    <source>
        <dbReference type="Proteomes" id="UP000002384"/>
    </source>
</evidence>
<dbReference type="InterPro" id="IPR029044">
    <property type="entry name" value="Nucleotide-diphossugar_trans"/>
</dbReference>
<organism evidence="2 3">
    <name type="scientific">Gloeothece citriformis (strain PCC 7424)</name>
    <name type="common">Cyanothece sp. (strain PCC 7424)</name>
    <dbReference type="NCBI Taxonomy" id="65393"/>
    <lineage>
        <taxon>Bacteria</taxon>
        <taxon>Bacillati</taxon>
        <taxon>Cyanobacteriota</taxon>
        <taxon>Cyanophyceae</taxon>
        <taxon>Oscillatoriophycideae</taxon>
        <taxon>Chroococcales</taxon>
        <taxon>Aphanothecaceae</taxon>
        <taxon>Gloeothece</taxon>
        <taxon>Gloeothece citriformis</taxon>
    </lineage>
</organism>
<dbReference type="Gene3D" id="3.90.550.10">
    <property type="entry name" value="Spore Coat Polysaccharide Biosynthesis Protein SpsA, Chain A"/>
    <property type="match status" value="1"/>
</dbReference>
<dbReference type="HOGENOM" id="CLU_074755_0_0_3"/>
<dbReference type="PANTHER" id="PTHR43685:SF3">
    <property type="entry name" value="SLR2126 PROTEIN"/>
    <property type="match status" value="1"/>
</dbReference>
<keyword evidence="2" id="KW-0614">Plasmid</keyword>